<accession>A0A0F9Q2R3</accession>
<sequence>MSRRYRKPGGFKFSDRESQAYKKIAKWQEKQKRYYCSECKTSHNKSSTIGKKHIKYMR</sequence>
<dbReference type="AlphaFoldDB" id="A0A0F9Q2R3"/>
<proteinExistence type="predicted"/>
<gene>
    <name evidence="1" type="ORF">LCGC14_0755430</name>
</gene>
<dbReference type="EMBL" id="LAZR01001843">
    <property type="protein sequence ID" value="KKN38235.1"/>
    <property type="molecule type" value="Genomic_DNA"/>
</dbReference>
<name>A0A0F9Q2R3_9ZZZZ</name>
<evidence type="ECO:0000313" key="1">
    <source>
        <dbReference type="EMBL" id="KKN38235.1"/>
    </source>
</evidence>
<organism evidence="1">
    <name type="scientific">marine sediment metagenome</name>
    <dbReference type="NCBI Taxonomy" id="412755"/>
    <lineage>
        <taxon>unclassified sequences</taxon>
        <taxon>metagenomes</taxon>
        <taxon>ecological metagenomes</taxon>
    </lineage>
</organism>
<protein>
    <submittedName>
        <fullName evidence="1">Uncharacterized protein</fullName>
    </submittedName>
</protein>
<reference evidence="1" key="1">
    <citation type="journal article" date="2015" name="Nature">
        <title>Complex archaea that bridge the gap between prokaryotes and eukaryotes.</title>
        <authorList>
            <person name="Spang A."/>
            <person name="Saw J.H."/>
            <person name="Jorgensen S.L."/>
            <person name="Zaremba-Niedzwiedzka K."/>
            <person name="Martijn J."/>
            <person name="Lind A.E."/>
            <person name="van Eijk R."/>
            <person name="Schleper C."/>
            <person name="Guy L."/>
            <person name="Ettema T.J."/>
        </authorList>
    </citation>
    <scope>NUCLEOTIDE SEQUENCE</scope>
</reference>
<comment type="caution">
    <text evidence="1">The sequence shown here is derived from an EMBL/GenBank/DDBJ whole genome shotgun (WGS) entry which is preliminary data.</text>
</comment>